<feature type="transmembrane region" description="Helical" evidence="1">
    <location>
        <begin position="12"/>
        <end position="32"/>
    </location>
</feature>
<gene>
    <name evidence="2" type="ORF">KMW28_27890</name>
</gene>
<organism evidence="2 3">
    <name type="scientific">Flammeovirga yaeyamensis</name>
    <dbReference type="NCBI Taxonomy" id="367791"/>
    <lineage>
        <taxon>Bacteria</taxon>
        <taxon>Pseudomonadati</taxon>
        <taxon>Bacteroidota</taxon>
        <taxon>Cytophagia</taxon>
        <taxon>Cytophagales</taxon>
        <taxon>Flammeovirgaceae</taxon>
        <taxon>Flammeovirga</taxon>
    </lineage>
</organism>
<keyword evidence="3" id="KW-1185">Reference proteome</keyword>
<reference evidence="2 3" key="1">
    <citation type="submission" date="2021-05" db="EMBL/GenBank/DDBJ databases">
        <title>Comparative genomic studies on the polysaccharide-degrading batcterial strains of the Flammeovirga genus.</title>
        <authorList>
            <person name="Zewei F."/>
            <person name="Zheng Z."/>
            <person name="Yu L."/>
            <person name="Ruyue G."/>
            <person name="Yanhong M."/>
            <person name="Yuanyuan C."/>
            <person name="Jingyan G."/>
            <person name="Wenjun H."/>
        </authorList>
    </citation>
    <scope>NUCLEOTIDE SEQUENCE [LARGE SCALE GENOMIC DNA]</scope>
    <source>
        <strain evidence="2 3">NBRC:100898</strain>
    </source>
</reference>
<dbReference type="Proteomes" id="UP000678679">
    <property type="component" value="Chromosome 2"/>
</dbReference>
<feature type="transmembrane region" description="Helical" evidence="1">
    <location>
        <begin position="38"/>
        <end position="55"/>
    </location>
</feature>
<evidence type="ECO:0000313" key="2">
    <source>
        <dbReference type="EMBL" id="QWG04724.1"/>
    </source>
</evidence>
<keyword evidence="1" id="KW-1133">Transmembrane helix</keyword>
<protein>
    <submittedName>
        <fullName evidence="2">Uncharacterized protein</fullName>
    </submittedName>
</protein>
<keyword evidence="1" id="KW-0812">Transmembrane</keyword>
<keyword evidence="1" id="KW-0472">Membrane</keyword>
<accession>A0AAX1NAX3</accession>
<dbReference type="RefSeq" id="WP_066215654.1">
    <property type="nucleotide sequence ID" value="NZ_CP076133.1"/>
</dbReference>
<dbReference type="KEGG" id="fya:KMW28_27890"/>
<evidence type="ECO:0000313" key="3">
    <source>
        <dbReference type="Proteomes" id="UP000678679"/>
    </source>
</evidence>
<sequence>MEKIKFFKVNTYVQICVYILSILCVSVGGGFIKNNLLPLYNNILMVIGFIILMAYQLKMVFWKHYVEINSTGLLIKVNSKKGIRFLNRQIQSSNLNKNTLTITLINGQDWEFDMSNIDRNDVQELHYIIMQKTIQELEEK</sequence>
<name>A0AAX1NAX3_9BACT</name>
<proteinExistence type="predicted"/>
<dbReference type="EMBL" id="CP076133">
    <property type="protein sequence ID" value="QWG04724.1"/>
    <property type="molecule type" value="Genomic_DNA"/>
</dbReference>
<evidence type="ECO:0000256" key="1">
    <source>
        <dbReference type="SAM" id="Phobius"/>
    </source>
</evidence>
<dbReference type="AlphaFoldDB" id="A0AAX1NAX3"/>